<dbReference type="Proteomes" id="UP000030401">
    <property type="component" value="Unassembled WGS sequence"/>
</dbReference>
<sequence length="250" mass="28248">MKGKLFLFAILSMLILALTACGNEESNESEESLEPIEVEVSTDPSKEELMPNEDFTIGATVTHKDEPVNDADEVRFEFWQEGQADDEHEMIDGTLLEDGMYTIDRNVEEAGTYYVIAHVTAREMHNMPKETLQIGNIANDKVADASHEGHSESEQDIMAHIMVDDEVEVNKEISLVGHLQQDEAPFTDAEVQFEVWQKGEEKHAFIDATEGKDGEYTAAHSFEESGEYIVKFHYKKDDLHDYAEKTITAQ</sequence>
<feature type="domain" description="YtkA-like" evidence="3">
    <location>
        <begin position="154"/>
        <end position="233"/>
    </location>
</feature>
<accession>A0A0A5G682</accession>
<dbReference type="RefSeq" id="WP_036833286.1">
    <property type="nucleotide sequence ID" value="NZ_AVPG01000006.1"/>
</dbReference>
<dbReference type="AlphaFoldDB" id="A0A0A5G682"/>
<gene>
    <name evidence="4" type="ORF">N784_14860</name>
</gene>
<dbReference type="EMBL" id="AVPG01000006">
    <property type="protein sequence ID" value="KGX87524.1"/>
    <property type="molecule type" value="Genomic_DNA"/>
</dbReference>
<protein>
    <recommendedName>
        <fullName evidence="3">YtkA-like domain-containing protein</fullName>
    </recommendedName>
</protein>
<feature type="domain" description="YtkA-like" evidence="3">
    <location>
        <begin position="33"/>
        <end position="118"/>
    </location>
</feature>
<feature type="signal peptide" evidence="2">
    <location>
        <begin position="1"/>
        <end position="22"/>
    </location>
</feature>
<evidence type="ECO:0000313" key="5">
    <source>
        <dbReference type="Proteomes" id="UP000030401"/>
    </source>
</evidence>
<reference evidence="4 5" key="1">
    <citation type="submission" date="2013-08" db="EMBL/GenBank/DDBJ databases">
        <authorList>
            <person name="Huang J."/>
            <person name="Wang G."/>
        </authorList>
    </citation>
    <scope>NUCLEOTIDE SEQUENCE [LARGE SCALE GENOMIC DNA]</scope>
    <source>
        <strain evidence="4 5">JSM 072002</strain>
    </source>
</reference>
<comment type="caution">
    <text evidence="4">The sequence shown here is derived from an EMBL/GenBank/DDBJ whole genome shotgun (WGS) entry which is preliminary data.</text>
</comment>
<organism evidence="4 5">
    <name type="scientific">Pontibacillus litoralis JSM 072002</name>
    <dbReference type="NCBI Taxonomy" id="1385512"/>
    <lineage>
        <taxon>Bacteria</taxon>
        <taxon>Bacillati</taxon>
        <taxon>Bacillota</taxon>
        <taxon>Bacilli</taxon>
        <taxon>Bacillales</taxon>
        <taxon>Bacillaceae</taxon>
        <taxon>Pontibacillus</taxon>
    </lineage>
</organism>
<dbReference type="STRING" id="1385512.N784_14860"/>
<dbReference type="Pfam" id="PF13115">
    <property type="entry name" value="YtkA"/>
    <property type="match status" value="2"/>
</dbReference>
<evidence type="ECO:0000313" key="4">
    <source>
        <dbReference type="EMBL" id="KGX87524.1"/>
    </source>
</evidence>
<evidence type="ECO:0000259" key="3">
    <source>
        <dbReference type="Pfam" id="PF13115"/>
    </source>
</evidence>
<feature type="region of interest" description="Disordered" evidence="1">
    <location>
        <begin position="26"/>
        <end position="50"/>
    </location>
</feature>
<keyword evidence="5" id="KW-1185">Reference proteome</keyword>
<evidence type="ECO:0000256" key="1">
    <source>
        <dbReference type="SAM" id="MobiDB-lite"/>
    </source>
</evidence>
<evidence type="ECO:0000256" key="2">
    <source>
        <dbReference type="SAM" id="SignalP"/>
    </source>
</evidence>
<dbReference type="PROSITE" id="PS51257">
    <property type="entry name" value="PROKAR_LIPOPROTEIN"/>
    <property type="match status" value="1"/>
</dbReference>
<keyword evidence="2" id="KW-0732">Signal</keyword>
<dbReference type="InterPro" id="IPR032693">
    <property type="entry name" value="YtkA-like_dom"/>
</dbReference>
<feature type="chain" id="PRO_5002021664" description="YtkA-like domain-containing protein" evidence="2">
    <location>
        <begin position="23"/>
        <end position="250"/>
    </location>
</feature>
<feature type="compositionally biased region" description="Acidic residues" evidence="1">
    <location>
        <begin position="26"/>
        <end position="37"/>
    </location>
</feature>
<dbReference type="eggNOG" id="ENOG502ZCA8">
    <property type="taxonomic scope" value="Bacteria"/>
</dbReference>
<proteinExistence type="predicted"/>
<name>A0A0A5G682_9BACI</name>